<dbReference type="InterPro" id="IPR015093">
    <property type="entry name" value="Card1_endonucl_dom"/>
</dbReference>
<name>A0A3N4UQT6_9BURK</name>
<dbReference type="Pfam" id="PF23400">
    <property type="entry name" value="CARF_Card1"/>
    <property type="match status" value="1"/>
</dbReference>
<feature type="domain" description="Card1 endonuclease" evidence="2">
    <location>
        <begin position="405"/>
        <end position="527"/>
    </location>
</feature>
<feature type="compositionally biased region" description="Polar residues" evidence="1">
    <location>
        <begin position="617"/>
        <end position="638"/>
    </location>
</feature>
<feature type="region of interest" description="Disordered" evidence="1">
    <location>
        <begin position="568"/>
        <end position="638"/>
    </location>
</feature>
<evidence type="ECO:0000313" key="4">
    <source>
        <dbReference type="EMBL" id="RPE63044.1"/>
    </source>
</evidence>
<dbReference type="NCBIfam" id="TIGR02620">
    <property type="entry name" value="cas_VVA1548"/>
    <property type="match status" value="1"/>
</dbReference>
<dbReference type="Gene3D" id="3.40.50.10770">
    <property type="entry name" value="Hypothetical protein VC1899 like domain (Restriction endonuclease-like)"/>
    <property type="match status" value="1"/>
</dbReference>
<dbReference type="Gene3D" id="3.40.1350.10">
    <property type="match status" value="1"/>
</dbReference>
<accession>A0A3N4UQT6</accession>
<dbReference type="InterPro" id="IPR011335">
    <property type="entry name" value="Restrct_endonuc-II-like"/>
</dbReference>
<dbReference type="OrthoDB" id="8548152at2"/>
<dbReference type="InterPro" id="IPR056339">
    <property type="entry name" value="CARF_Card1"/>
</dbReference>
<dbReference type="AlphaFoldDB" id="A0A3N4UQT6"/>
<evidence type="ECO:0000256" key="1">
    <source>
        <dbReference type="SAM" id="MobiDB-lite"/>
    </source>
</evidence>
<dbReference type="GO" id="GO:0003676">
    <property type="term" value="F:nucleic acid binding"/>
    <property type="evidence" value="ECO:0007669"/>
    <property type="project" value="InterPro"/>
</dbReference>
<protein>
    <submittedName>
        <fullName evidence="4">Putative CRISPR-associated protein (TIGR02620 family)</fullName>
    </submittedName>
</protein>
<gene>
    <name evidence="4" type="ORF">EDC62_2509</name>
</gene>
<dbReference type="Pfam" id="PF09002">
    <property type="entry name" value="Card1_endonuc"/>
    <property type="match status" value="1"/>
</dbReference>
<dbReference type="RefSeq" id="WP_124224143.1">
    <property type="nucleotide sequence ID" value="NZ_RKQL01000007.1"/>
</dbReference>
<proteinExistence type="predicted"/>
<dbReference type="EMBL" id="RKQL01000007">
    <property type="protein sequence ID" value="RPE63044.1"/>
    <property type="molecule type" value="Genomic_DNA"/>
</dbReference>
<evidence type="ECO:0000313" key="5">
    <source>
        <dbReference type="Proteomes" id="UP000272193"/>
    </source>
</evidence>
<dbReference type="Pfam" id="PF09652">
    <property type="entry name" value="Cas_VVA1548"/>
    <property type="match status" value="1"/>
</dbReference>
<reference evidence="4 5" key="1">
    <citation type="submission" date="2018-11" db="EMBL/GenBank/DDBJ databases">
        <title>Genomic Encyclopedia of Type Strains, Phase IV (KMG-IV): sequencing the most valuable type-strain genomes for metagenomic binning, comparative biology and taxonomic classification.</title>
        <authorList>
            <person name="Goeker M."/>
        </authorList>
    </citation>
    <scope>NUCLEOTIDE SEQUENCE [LARGE SCALE GENOMIC DNA]</scope>
    <source>
        <strain evidence="4 5">DSM 101684</strain>
    </source>
</reference>
<keyword evidence="5" id="KW-1185">Reference proteome</keyword>
<sequence>MLVYFVSRHEGAIRWARIMQKLGGLPYPVDQYVEHLELSQVKKGDVVIGTLPLKACAELTEKGARYVSLDLSVPPQWRGQELSATQMAKCDAKLTQYRVTVKETYDLRPSPTAKAAPTPSEPVTLMLVSHELMPQYLGYVHAHTPLVVLAVTDSMKERGKALERLLNAAPMPPQRIVTIPLEDAQGYPELLEQADQVMDAFVSKNPECAHINLTGGTKLMSMAFGEAGRSAQREGHPVRLHYVDTAHGRIERIERTNAKAEPMRPVLGVHAAVLASGKELAGCASTSERFQTFMQRRDLHAKLLSLPNYVLGALNELGADMTNLHRKKSNSHSGIKWVLPAQSDAQALRFSIPVQPKSPSHRKLAQALQGKLGAALFSSGVLREHPSSDEQKLTLMLSSPDEIDYLMGGWLEAHLASLIEAAKPDDWACGVEIGIGAGKSNEIDALVTCGNRTLLIEVKTANLGRFTEDSSGEKSTKAQDALYKLDSIGHELARNFNENWLVSARPLSDADVERAKDKRIVLFAPTTTRTADGQVKTEPTTVAVRKFERALTDWVKASRARVGGRKAEPFEPLPVSETWERRAKRAAGEATPPPAQTEALQALANRYSRAPHARQQPAATQQNQAKPSSNQGRPQGQR</sequence>
<evidence type="ECO:0000259" key="2">
    <source>
        <dbReference type="Pfam" id="PF09002"/>
    </source>
</evidence>
<dbReference type="Proteomes" id="UP000272193">
    <property type="component" value="Unassembled WGS sequence"/>
</dbReference>
<feature type="domain" description="Card1 CARF" evidence="3">
    <location>
        <begin position="126"/>
        <end position="226"/>
    </location>
</feature>
<dbReference type="InterPro" id="IPR011856">
    <property type="entry name" value="tRNA_endonuc-like_dom_sf"/>
</dbReference>
<organism evidence="4 5">
    <name type="scientific">Tibeticola sediminis</name>
    <dbReference type="NCBI Taxonomy" id="1917811"/>
    <lineage>
        <taxon>Bacteria</taxon>
        <taxon>Pseudomonadati</taxon>
        <taxon>Pseudomonadota</taxon>
        <taxon>Betaproteobacteria</taxon>
        <taxon>Burkholderiales</taxon>
        <taxon>Comamonadaceae</taxon>
        <taxon>Tibeticola</taxon>
    </lineage>
</organism>
<dbReference type="SUPFAM" id="SSF52980">
    <property type="entry name" value="Restriction endonuclease-like"/>
    <property type="match status" value="2"/>
</dbReference>
<evidence type="ECO:0000259" key="3">
    <source>
        <dbReference type="Pfam" id="PF23400"/>
    </source>
</evidence>
<comment type="caution">
    <text evidence="4">The sequence shown here is derived from an EMBL/GenBank/DDBJ whole genome shotgun (WGS) entry which is preliminary data.</text>
</comment>
<dbReference type="InterPro" id="IPR013443">
    <property type="entry name" value="CRISPR-assoc_prot_Csx16"/>
</dbReference>